<evidence type="ECO:0000313" key="2">
    <source>
        <dbReference type="EMBL" id="KAE9394643.1"/>
    </source>
</evidence>
<organism evidence="2 3">
    <name type="scientific">Gymnopus androsaceus JB14</name>
    <dbReference type="NCBI Taxonomy" id="1447944"/>
    <lineage>
        <taxon>Eukaryota</taxon>
        <taxon>Fungi</taxon>
        <taxon>Dikarya</taxon>
        <taxon>Basidiomycota</taxon>
        <taxon>Agaricomycotina</taxon>
        <taxon>Agaricomycetes</taxon>
        <taxon>Agaricomycetidae</taxon>
        <taxon>Agaricales</taxon>
        <taxon>Marasmiineae</taxon>
        <taxon>Omphalotaceae</taxon>
        <taxon>Gymnopus</taxon>
    </lineage>
</organism>
<dbReference type="Pfam" id="PF00106">
    <property type="entry name" value="adh_short"/>
    <property type="match status" value="1"/>
</dbReference>
<dbReference type="EMBL" id="ML769546">
    <property type="protein sequence ID" value="KAE9394643.1"/>
    <property type="molecule type" value="Genomic_DNA"/>
</dbReference>
<dbReference type="InterPro" id="IPR002347">
    <property type="entry name" value="SDR_fam"/>
</dbReference>
<dbReference type="OrthoDB" id="2898509at2759"/>
<reference evidence="2" key="1">
    <citation type="journal article" date="2019" name="Environ. Microbiol.">
        <title>Fungal ecological strategies reflected in gene transcription - a case study of two litter decomposers.</title>
        <authorList>
            <person name="Barbi F."/>
            <person name="Kohler A."/>
            <person name="Barry K."/>
            <person name="Baskaran P."/>
            <person name="Daum C."/>
            <person name="Fauchery L."/>
            <person name="Ihrmark K."/>
            <person name="Kuo A."/>
            <person name="LaButti K."/>
            <person name="Lipzen A."/>
            <person name="Morin E."/>
            <person name="Grigoriev I.V."/>
            <person name="Henrissat B."/>
            <person name="Lindahl B."/>
            <person name="Martin F."/>
        </authorList>
    </citation>
    <scope>NUCLEOTIDE SEQUENCE</scope>
    <source>
        <strain evidence="2">JB14</strain>
    </source>
</reference>
<dbReference type="Proteomes" id="UP000799118">
    <property type="component" value="Unassembled WGS sequence"/>
</dbReference>
<gene>
    <name evidence="2" type="ORF">BT96DRAFT_827377</name>
</gene>
<sequence length="315" mass="33657">MAPSISAIRALNASFSPSYLPVAVFVGGTSGIGQGMAEAFARSTNGNAHIIIIGRNSSAAEAIIAGFPRPTSPSAKHEFLACDVTLMKNVQRTTQELLSRTSRINFLVMTPGLLTLSGRDETEEGIDKKLAVHYYARWKFIHGLVPALVQANEAGEDSKVFSVLAAGMGGKINLEDLGLKKTFSLANAALATPTYNDLMMEEYASRYPSLTFCHAYPGTVRTNLGSASPSSIIRIASTIATSRFSPLSYLATSQEAAGEYLLNGLLNTASRPGAWRIDNHGNDIGKTRYFGDEESRKKLWEHSAGATESAEASSA</sequence>
<name>A0A6A4HAA5_9AGAR</name>
<dbReference type="SUPFAM" id="SSF51735">
    <property type="entry name" value="NAD(P)-binding Rossmann-fold domains"/>
    <property type="match status" value="1"/>
</dbReference>
<dbReference type="InterPro" id="IPR036291">
    <property type="entry name" value="NAD(P)-bd_dom_sf"/>
</dbReference>
<protein>
    <submittedName>
        <fullName evidence="2">NAD(P)-binding protein</fullName>
    </submittedName>
</protein>
<keyword evidence="3" id="KW-1185">Reference proteome</keyword>
<proteinExistence type="predicted"/>
<accession>A0A6A4HAA5</accession>
<dbReference type="GO" id="GO:0016491">
    <property type="term" value="F:oxidoreductase activity"/>
    <property type="evidence" value="ECO:0007669"/>
    <property type="project" value="UniProtKB-KW"/>
</dbReference>
<evidence type="ECO:0000313" key="3">
    <source>
        <dbReference type="Proteomes" id="UP000799118"/>
    </source>
</evidence>
<dbReference type="PANTHER" id="PTHR47534">
    <property type="entry name" value="YALI0E05731P"/>
    <property type="match status" value="1"/>
</dbReference>
<dbReference type="InterPro" id="IPR052228">
    <property type="entry name" value="Sec_Metab_Biosynth_Oxidored"/>
</dbReference>
<dbReference type="Gene3D" id="3.40.50.720">
    <property type="entry name" value="NAD(P)-binding Rossmann-like Domain"/>
    <property type="match status" value="1"/>
</dbReference>
<dbReference type="PANTHER" id="PTHR47534:SF3">
    <property type="entry name" value="ALCOHOL DEHYDROGENASE-LIKE C-TERMINAL DOMAIN-CONTAINING PROTEIN"/>
    <property type="match status" value="1"/>
</dbReference>
<evidence type="ECO:0000256" key="1">
    <source>
        <dbReference type="ARBA" id="ARBA00023002"/>
    </source>
</evidence>
<keyword evidence="1" id="KW-0560">Oxidoreductase</keyword>
<dbReference type="AlphaFoldDB" id="A0A6A4HAA5"/>